<dbReference type="AlphaFoldDB" id="A0A2V1DNS4"/>
<dbReference type="PANTHER" id="PTHR42085:SF6">
    <property type="entry name" value="F-BOX DOMAIN-CONTAINING PROTEIN"/>
    <property type="match status" value="1"/>
</dbReference>
<keyword evidence="2" id="KW-1185">Reference proteome</keyword>
<name>A0A2V1DNS4_9PLEO</name>
<evidence type="ECO:0000313" key="1">
    <source>
        <dbReference type="EMBL" id="PVH99887.1"/>
    </source>
</evidence>
<proteinExistence type="predicted"/>
<dbReference type="EMBL" id="KZ805383">
    <property type="protein sequence ID" value="PVH99887.1"/>
    <property type="molecule type" value="Genomic_DNA"/>
</dbReference>
<dbReference type="InterPro" id="IPR038883">
    <property type="entry name" value="AN11006-like"/>
</dbReference>
<evidence type="ECO:0000313" key="2">
    <source>
        <dbReference type="Proteomes" id="UP000244855"/>
    </source>
</evidence>
<organism evidence="1 2">
    <name type="scientific">Periconia macrospinosa</name>
    <dbReference type="NCBI Taxonomy" id="97972"/>
    <lineage>
        <taxon>Eukaryota</taxon>
        <taxon>Fungi</taxon>
        <taxon>Dikarya</taxon>
        <taxon>Ascomycota</taxon>
        <taxon>Pezizomycotina</taxon>
        <taxon>Dothideomycetes</taxon>
        <taxon>Pleosporomycetidae</taxon>
        <taxon>Pleosporales</taxon>
        <taxon>Massarineae</taxon>
        <taxon>Periconiaceae</taxon>
        <taxon>Periconia</taxon>
    </lineage>
</organism>
<dbReference type="Proteomes" id="UP000244855">
    <property type="component" value="Unassembled WGS sequence"/>
</dbReference>
<reference evidence="1 2" key="1">
    <citation type="journal article" date="2018" name="Sci. Rep.">
        <title>Comparative genomics provides insights into the lifestyle and reveals functional heterogeneity of dark septate endophytic fungi.</title>
        <authorList>
            <person name="Knapp D.G."/>
            <person name="Nemeth J.B."/>
            <person name="Barry K."/>
            <person name="Hainaut M."/>
            <person name="Henrissat B."/>
            <person name="Johnson J."/>
            <person name="Kuo A."/>
            <person name="Lim J.H.P."/>
            <person name="Lipzen A."/>
            <person name="Nolan M."/>
            <person name="Ohm R.A."/>
            <person name="Tamas L."/>
            <person name="Grigoriev I.V."/>
            <person name="Spatafora J.W."/>
            <person name="Nagy L.G."/>
            <person name="Kovacs G.M."/>
        </authorList>
    </citation>
    <scope>NUCLEOTIDE SEQUENCE [LARGE SCALE GENOMIC DNA]</scope>
    <source>
        <strain evidence="1 2">DSE2036</strain>
    </source>
</reference>
<dbReference type="PANTHER" id="PTHR42085">
    <property type="entry name" value="F-BOX DOMAIN-CONTAINING PROTEIN"/>
    <property type="match status" value="1"/>
</dbReference>
<sequence length="366" mass="41951">MRGGDDDSENIFHAVGSICRFLGSQIASDRLAFTFICDVKDYTTAKRLLRPFDALPRLKECNIRIGNRRDGALRSLARSTSTAATTDNQTGNTEGMPFPFMKLPRELRIQILQQTDLGGFGKDLDIRDLGLMSKQTTRFKCCGNCTFTKSDCCCPLNFSAQSNSCTCRILPMELFLTNRQMGLDATEVLYSSNNFKFKGNLISFLNIFRGFRHHTLKSFRRISFDFYSTQTTQWMLNHSQYWIETISFIRDNFDVSKLQLSVITTDDSKECKWSNYSERTTVPLYNAYVAITRTVKQQLPHLRDFHVTLGVFFDLEAELERWVMGPDYDSQRGSANRNATGKKSNPVWDISHCKVPRWHKGLGDDD</sequence>
<dbReference type="OrthoDB" id="2099276at2759"/>
<dbReference type="STRING" id="97972.A0A2V1DNS4"/>
<protein>
    <submittedName>
        <fullName evidence="1">Uncharacterized protein</fullName>
    </submittedName>
</protein>
<accession>A0A2V1DNS4</accession>
<gene>
    <name evidence="1" type="ORF">DM02DRAFT_614709</name>
</gene>